<accession>S7PZQ5</accession>
<protein>
    <recommendedName>
        <fullName evidence="2">ASX DEUBAD domain-containing protein</fullName>
    </recommendedName>
</protein>
<dbReference type="AlphaFoldDB" id="S7PZQ5"/>
<dbReference type="RefSeq" id="XP_007868445.1">
    <property type="nucleotide sequence ID" value="XM_007870254.1"/>
</dbReference>
<keyword evidence="4" id="KW-1185">Reference proteome</keyword>
<dbReference type="Pfam" id="PF13919">
    <property type="entry name" value="ASXH"/>
    <property type="match status" value="1"/>
</dbReference>
<evidence type="ECO:0000313" key="3">
    <source>
        <dbReference type="EMBL" id="EPQ53151.1"/>
    </source>
</evidence>
<dbReference type="EMBL" id="KB469306">
    <property type="protein sequence ID" value="EPQ53151.1"/>
    <property type="molecule type" value="Genomic_DNA"/>
</dbReference>
<dbReference type="OrthoDB" id="2289918at2759"/>
<dbReference type="STRING" id="670483.S7PZQ5"/>
<dbReference type="GeneID" id="19307571"/>
<dbReference type="HOGENOM" id="CLU_758690_0_0_1"/>
<name>S7PZQ5_GLOTA</name>
<evidence type="ECO:0000313" key="4">
    <source>
        <dbReference type="Proteomes" id="UP000030669"/>
    </source>
</evidence>
<organism evidence="3 4">
    <name type="scientific">Gloeophyllum trabeum (strain ATCC 11539 / FP-39264 / Madison 617)</name>
    <name type="common">Brown rot fungus</name>
    <dbReference type="NCBI Taxonomy" id="670483"/>
    <lineage>
        <taxon>Eukaryota</taxon>
        <taxon>Fungi</taxon>
        <taxon>Dikarya</taxon>
        <taxon>Basidiomycota</taxon>
        <taxon>Agaricomycotina</taxon>
        <taxon>Agaricomycetes</taxon>
        <taxon>Gloeophyllales</taxon>
        <taxon>Gloeophyllaceae</taxon>
        <taxon>Gloeophyllum</taxon>
    </lineage>
</organism>
<dbReference type="InterPro" id="IPR028020">
    <property type="entry name" value="ASX_DEUBAD_dom"/>
</dbReference>
<evidence type="ECO:0000259" key="2">
    <source>
        <dbReference type="Pfam" id="PF13919"/>
    </source>
</evidence>
<feature type="domain" description="ASX DEUBAD" evidence="2">
    <location>
        <begin position="1"/>
        <end position="118"/>
    </location>
</feature>
<feature type="region of interest" description="Disordered" evidence="1">
    <location>
        <begin position="115"/>
        <end position="138"/>
    </location>
</feature>
<dbReference type="Proteomes" id="UP000030669">
    <property type="component" value="Unassembled WGS sequence"/>
</dbReference>
<dbReference type="KEGG" id="gtr:GLOTRDRAFT_63812"/>
<sequence length="298" mass="33430">MLPEEARARLCTLLPPTAFTDFVPTVHPSHPSCTQGTVSNIHEDVEMRTAAATSLEKLDTSFFTDGHFLAAARTFQDHLYTGWLADAHKEKVQKYESGVRDGTLHAPWKDEVWERDHRSAPEEADQQTEPSSRQPDAIARAGDAAELKLVDLAKNSVIRKGDVLAYKRVFSQLNLVIEKDVIIQSVHSRSYAITVLIEPGTTKSLPPELLAANPADPDGPTKSMTVTSPNMLENGILDVDGRIERSRRPNGNAWKCLTVWRWRQEPEGDVDMLAFEERGGRENHGTLFYLRGCFYHDR</sequence>
<dbReference type="OMA" id="DHLYSGW"/>
<dbReference type="eggNOG" id="ENOG502SJPC">
    <property type="taxonomic scope" value="Eukaryota"/>
</dbReference>
<gene>
    <name evidence="3" type="ORF">GLOTRDRAFT_63812</name>
</gene>
<proteinExistence type="predicted"/>
<evidence type="ECO:0000256" key="1">
    <source>
        <dbReference type="SAM" id="MobiDB-lite"/>
    </source>
</evidence>
<reference evidence="3 4" key="1">
    <citation type="journal article" date="2012" name="Science">
        <title>The Paleozoic origin of enzymatic lignin decomposition reconstructed from 31 fungal genomes.</title>
        <authorList>
            <person name="Floudas D."/>
            <person name="Binder M."/>
            <person name="Riley R."/>
            <person name="Barry K."/>
            <person name="Blanchette R.A."/>
            <person name="Henrissat B."/>
            <person name="Martinez A.T."/>
            <person name="Otillar R."/>
            <person name="Spatafora J.W."/>
            <person name="Yadav J.S."/>
            <person name="Aerts A."/>
            <person name="Benoit I."/>
            <person name="Boyd A."/>
            <person name="Carlson A."/>
            <person name="Copeland A."/>
            <person name="Coutinho P.M."/>
            <person name="de Vries R.P."/>
            <person name="Ferreira P."/>
            <person name="Findley K."/>
            <person name="Foster B."/>
            <person name="Gaskell J."/>
            <person name="Glotzer D."/>
            <person name="Gorecki P."/>
            <person name="Heitman J."/>
            <person name="Hesse C."/>
            <person name="Hori C."/>
            <person name="Igarashi K."/>
            <person name="Jurgens J.A."/>
            <person name="Kallen N."/>
            <person name="Kersten P."/>
            <person name="Kohler A."/>
            <person name="Kuees U."/>
            <person name="Kumar T.K.A."/>
            <person name="Kuo A."/>
            <person name="LaButti K."/>
            <person name="Larrondo L.F."/>
            <person name="Lindquist E."/>
            <person name="Ling A."/>
            <person name="Lombard V."/>
            <person name="Lucas S."/>
            <person name="Lundell T."/>
            <person name="Martin R."/>
            <person name="McLaughlin D.J."/>
            <person name="Morgenstern I."/>
            <person name="Morin E."/>
            <person name="Murat C."/>
            <person name="Nagy L.G."/>
            <person name="Nolan M."/>
            <person name="Ohm R.A."/>
            <person name="Patyshakuliyeva A."/>
            <person name="Rokas A."/>
            <person name="Ruiz-Duenas F.J."/>
            <person name="Sabat G."/>
            <person name="Salamov A."/>
            <person name="Samejima M."/>
            <person name="Schmutz J."/>
            <person name="Slot J.C."/>
            <person name="St John F."/>
            <person name="Stenlid J."/>
            <person name="Sun H."/>
            <person name="Sun S."/>
            <person name="Syed K."/>
            <person name="Tsang A."/>
            <person name="Wiebenga A."/>
            <person name="Young D."/>
            <person name="Pisabarro A."/>
            <person name="Eastwood D.C."/>
            <person name="Martin F."/>
            <person name="Cullen D."/>
            <person name="Grigoriev I.V."/>
            <person name="Hibbett D.S."/>
        </authorList>
    </citation>
    <scope>NUCLEOTIDE SEQUENCE [LARGE SCALE GENOMIC DNA]</scope>
    <source>
        <strain evidence="3 4">ATCC 11539</strain>
    </source>
</reference>